<feature type="non-terminal residue" evidence="1">
    <location>
        <position position="1"/>
    </location>
</feature>
<organism evidence="1">
    <name type="scientific">marine metagenome</name>
    <dbReference type="NCBI Taxonomy" id="408172"/>
    <lineage>
        <taxon>unclassified sequences</taxon>
        <taxon>metagenomes</taxon>
        <taxon>ecological metagenomes</taxon>
    </lineage>
</organism>
<accession>A0A382FSB8</accession>
<dbReference type="AlphaFoldDB" id="A0A382FSB8"/>
<reference evidence="1" key="1">
    <citation type="submission" date="2018-05" db="EMBL/GenBank/DDBJ databases">
        <authorList>
            <person name="Lanie J.A."/>
            <person name="Ng W.-L."/>
            <person name="Kazmierczak K.M."/>
            <person name="Andrzejewski T.M."/>
            <person name="Davidsen T.M."/>
            <person name="Wayne K.J."/>
            <person name="Tettelin H."/>
            <person name="Glass J.I."/>
            <person name="Rusch D."/>
            <person name="Podicherti R."/>
            <person name="Tsui H.-C.T."/>
            <person name="Winkler M.E."/>
        </authorList>
    </citation>
    <scope>NUCLEOTIDE SEQUENCE</scope>
</reference>
<protein>
    <submittedName>
        <fullName evidence="1">Uncharacterized protein</fullName>
    </submittedName>
</protein>
<feature type="non-terminal residue" evidence="1">
    <location>
        <position position="35"/>
    </location>
</feature>
<name>A0A382FSB8_9ZZZZ</name>
<dbReference type="EMBL" id="UINC01051193">
    <property type="protein sequence ID" value="SVB65047.1"/>
    <property type="molecule type" value="Genomic_DNA"/>
</dbReference>
<gene>
    <name evidence="1" type="ORF">METZ01_LOCUS217901</name>
</gene>
<evidence type="ECO:0000313" key="1">
    <source>
        <dbReference type="EMBL" id="SVB65047.1"/>
    </source>
</evidence>
<sequence length="35" mass="4047">VFFVYRNDVIHHSGSPSKSVKTWEDNFKCPCCSVE</sequence>
<proteinExistence type="predicted"/>